<dbReference type="PROSITE" id="PS51711">
    <property type="entry name" value="G_FEOB"/>
    <property type="match status" value="1"/>
</dbReference>
<feature type="transmembrane region" description="Helical" evidence="1">
    <location>
        <begin position="734"/>
        <end position="757"/>
    </location>
</feature>
<gene>
    <name evidence="3" type="primary">feoB_1</name>
    <name evidence="3" type="ORF">SCARUB_00201</name>
</gene>
<dbReference type="InterPro" id="IPR006073">
    <property type="entry name" value="GTP-bd"/>
</dbReference>
<comment type="caution">
    <text evidence="3">The sequence shown here is derived from an EMBL/GenBank/DDBJ whole genome shotgun (WGS) entry which is preliminary data.</text>
</comment>
<dbReference type="Pfam" id="PF07664">
    <property type="entry name" value="FeoB_C"/>
    <property type="match status" value="1"/>
</dbReference>
<dbReference type="InterPro" id="IPR027417">
    <property type="entry name" value="P-loop_NTPase"/>
</dbReference>
<dbReference type="PANTHER" id="PTHR43185">
    <property type="entry name" value="FERROUS IRON TRANSPORT PROTEIN B"/>
    <property type="match status" value="1"/>
</dbReference>
<dbReference type="InterPro" id="IPR011640">
    <property type="entry name" value="Fe2_transport_prot_B_C"/>
</dbReference>
<dbReference type="Proteomes" id="UP000094056">
    <property type="component" value="Unassembled WGS sequence"/>
</dbReference>
<protein>
    <submittedName>
        <fullName evidence="3">Ferrous iron transport protein B (GTP binding)</fullName>
    </submittedName>
</protein>
<organism evidence="3 4">
    <name type="scientific">Candidatus Scalindua rubra</name>
    <dbReference type="NCBI Taxonomy" id="1872076"/>
    <lineage>
        <taxon>Bacteria</taxon>
        <taxon>Pseudomonadati</taxon>
        <taxon>Planctomycetota</taxon>
        <taxon>Candidatus Brocadiia</taxon>
        <taxon>Candidatus Brocadiales</taxon>
        <taxon>Candidatus Scalinduaceae</taxon>
        <taxon>Candidatus Scalindua</taxon>
    </lineage>
</organism>
<proteinExistence type="predicted"/>
<dbReference type="InterPro" id="IPR041069">
    <property type="entry name" value="FeoB_Cyto"/>
</dbReference>
<dbReference type="SUPFAM" id="SSF52540">
    <property type="entry name" value="P-loop containing nucleoside triphosphate hydrolases"/>
    <property type="match status" value="1"/>
</dbReference>
<keyword evidence="1" id="KW-0812">Transmembrane</keyword>
<evidence type="ECO:0000259" key="2">
    <source>
        <dbReference type="PROSITE" id="PS51711"/>
    </source>
</evidence>
<accession>A0A1E3XG67</accession>
<dbReference type="Gene3D" id="1.10.287.1770">
    <property type="match status" value="1"/>
</dbReference>
<feature type="transmembrane region" description="Helical" evidence="1">
    <location>
        <begin position="706"/>
        <end position="727"/>
    </location>
</feature>
<feature type="transmembrane region" description="Helical" evidence="1">
    <location>
        <begin position="568"/>
        <end position="587"/>
    </location>
</feature>
<dbReference type="GO" id="GO:0005525">
    <property type="term" value="F:GTP binding"/>
    <property type="evidence" value="ECO:0007669"/>
    <property type="project" value="InterPro"/>
</dbReference>
<dbReference type="InterPro" id="IPR011642">
    <property type="entry name" value="Gate_dom"/>
</dbReference>
<dbReference type="CDD" id="cd01879">
    <property type="entry name" value="FeoB"/>
    <property type="match status" value="1"/>
</dbReference>
<evidence type="ECO:0000313" key="3">
    <source>
        <dbReference type="EMBL" id="ODS34621.1"/>
    </source>
</evidence>
<keyword evidence="1" id="KW-0472">Membrane</keyword>
<feature type="transmembrane region" description="Helical" evidence="1">
    <location>
        <begin position="539"/>
        <end position="562"/>
    </location>
</feature>
<dbReference type="AlphaFoldDB" id="A0A1E3XG67"/>
<feature type="transmembrane region" description="Helical" evidence="1">
    <location>
        <begin position="354"/>
        <end position="377"/>
    </location>
</feature>
<dbReference type="PRINTS" id="PR00326">
    <property type="entry name" value="GTP1OBG"/>
</dbReference>
<dbReference type="Pfam" id="PF17910">
    <property type="entry name" value="FeoB_Cyto"/>
    <property type="match status" value="1"/>
</dbReference>
<feature type="domain" description="FeoB-type G" evidence="2">
    <location>
        <begin position="15"/>
        <end position="177"/>
    </location>
</feature>
<sequence>MHNTEVKSPVSKKIDYRIALVGNPNVGKSVLFGLLTGKYVTVSNYPGTTVEISRGMYVGSNNTIEVVDTPGANSLISHSEDERVARDILLKDEEKKIIQIIDSKNIHRGLLITTQLAEMGLPVSIGLNMWDETLDRGMSINTDKLQKALGVTLTKTIATQKYGIGALRNSINTVKIPNIDINYGDDIEEGIKKIEELLPDGLIVKKRAVAIMLLSYDEALEETLKIDEQTLGHIHKIRDDIQKKYSNPLSYIIIRKRSDFVDDLLEGIVSTRKEERKTGVLLRNVFFFLIMPLVSFFVGFKIMDLLMFVIASQMAAFGQMALILKIAGGAISVGFFSFYLFTKEYRANRKISSVLGTLTMHPGLAWPILIVVLWGIYKIVGEFGAGDCVDFIENKIFGSSLERSGGFDFKLFIPFTRIEYVFTHVNFQGINYYLGLLSQKFMSADNFFFELFLGQDAGLIQVGITYSIAIILPIVGFFFISFGLMEDSGYLPRLAVMVNRIFKVIGLNGKAVLPMVLGLGCDTMATLTTRILDTKKERVISTLLLALAVPCSAQLGVIAGILGRVSGVHFAIYFIVIFSQMLLVGYLSSKILKGTSSDFLMEMPPFRRPKISNILMKTYYRTKWFLKEAVPLFVLGTFILFILTKLGILNYIEGAAKPVVKYFLGLPVETTKGFILGFLRRDYAVVSIFKALEEKAGSLVIDPNQLIVALVVITLFVPCLANFFVMIRERGAKTAFLMLSFIIPFSFLVGGVLRYILQFSKELI</sequence>
<name>A0A1E3XG67_9BACT</name>
<evidence type="ECO:0000256" key="1">
    <source>
        <dbReference type="SAM" id="Phobius"/>
    </source>
</evidence>
<feature type="transmembrane region" description="Helical" evidence="1">
    <location>
        <begin position="459"/>
        <end position="484"/>
    </location>
</feature>
<feature type="transmembrane region" description="Helical" evidence="1">
    <location>
        <begin position="629"/>
        <end position="652"/>
    </location>
</feature>
<evidence type="ECO:0000313" key="4">
    <source>
        <dbReference type="Proteomes" id="UP000094056"/>
    </source>
</evidence>
<feature type="transmembrane region" description="Helical" evidence="1">
    <location>
        <begin position="320"/>
        <end position="342"/>
    </location>
</feature>
<dbReference type="Pfam" id="PF07670">
    <property type="entry name" value="Gate"/>
    <property type="match status" value="2"/>
</dbReference>
<feature type="transmembrane region" description="Helical" evidence="1">
    <location>
        <begin position="280"/>
        <end position="300"/>
    </location>
</feature>
<dbReference type="GO" id="GO:0005886">
    <property type="term" value="C:plasma membrane"/>
    <property type="evidence" value="ECO:0007669"/>
    <property type="project" value="TreeGrafter"/>
</dbReference>
<keyword evidence="1" id="KW-1133">Transmembrane helix</keyword>
<dbReference type="PANTHER" id="PTHR43185:SF1">
    <property type="entry name" value="FE(2+) TRANSPORTER FEOB"/>
    <property type="match status" value="1"/>
</dbReference>
<dbReference type="PATRIC" id="fig|1872076.5.peg.225"/>
<dbReference type="InterPro" id="IPR030389">
    <property type="entry name" value="G_FEOB_dom"/>
</dbReference>
<dbReference type="GO" id="GO:0015093">
    <property type="term" value="F:ferrous iron transmembrane transporter activity"/>
    <property type="evidence" value="ECO:0007669"/>
    <property type="project" value="InterPro"/>
</dbReference>
<dbReference type="Pfam" id="PF02421">
    <property type="entry name" value="FeoB_N"/>
    <property type="match status" value="1"/>
</dbReference>
<dbReference type="Gene3D" id="3.40.50.300">
    <property type="entry name" value="P-loop containing nucleotide triphosphate hydrolases"/>
    <property type="match status" value="1"/>
</dbReference>
<dbReference type="InterPro" id="IPR050860">
    <property type="entry name" value="FeoB_GTPase"/>
</dbReference>
<reference evidence="3 4" key="1">
    <citation type="submission" date="2016-07" db="EMBL/GenBank/DDBJ databases">
        <title>Draft genome of Scalindua rubra, obtained from a brine-seawater interface in the Red Sea, sheds light on salt adaptation in anammox bacteria.</title>
        <authorList>
            <person name="Speth D.R."/>
            <person name="Lagkouvardos I."/>
            <person name="Wang Y."/>
            <person name="Qian P.-Y."/>
            <person name="Dutilh B.E."/>
            <person name="Jetten M.S."/>
        </authorList>
    </citation>
    <scope>NUCLEOTIDE SEQUENCE [LARGE SCALE GENOMIC DNA]</scope>
    <source>
        <strain evidence="3">BSI-1</strain>
    </source>
</reference>
<dbReference type="EMBL" id="MAYW01000003">
    <property type="protein sequence ID" value="ODS34621.1"/>
    <property type="molecule type" value="Genomic_DNA"/>
</dbReference>